<name>A0A8J5XE93_DIALT</name>
<comment type="caution">
    <text evidence="1">The sequence shown here is derived from an EMBL/GenBank/DDBJ whole genome shotgun (WGS) entry which is preliminary data.</text>
</comment>
<keyword evidence="2" id="KW-1185">Reference proteome</keyword>
<dbReference type="OrthoDB" id="10567206at2759"/>
<dbReference type="AlphaFoldDB" id="A0A8J5XE93"/>
<reference evidence="1" key="1">
    <citation type="submission" date="2021-05" db="EMBL/GenBank/DDBJ databases">
        <title>The genome of the haptophyte Pavlova lutheri (Diacronema luteri, Pavlovales) - a model for lipid biosynthesis in eukaryotic algae.</title>
        <authorList>
            <person name="Hulatt C.J."/>
            <person name="Posewitz M.C."/>
        </authorList>
    </citation>
    <scope>NUCLEOTIDE SEQUENCE</scope>
    <source>
        <strain evidence="1">NIVA-4/92</strain>
    </source>
</reference>
<protein>
    <submittedName>
        <fullName evidence="1">Uncharacterized protein</fullName>
    </submittedName>
</protein>
<evidence type="ECO:0000313" key="1">
    <source>
        <dbReference type="EMBL" id="KAG8463771.1"/>
    </source>
</evidence>
<accession>A0A8J5XE93</accession>
<gene>
    <name evidence="1" type="ORF">KFE25_004044</name>
</gene>
<dbReference type="EMBL" id="JAGTXO010000015">
    <property type="protein sequence ID" value="KAG8463771.1"/>
    <property type="molecule type" value="Genomic_DNA"/>
</dbReference>
<dbReference type="Proteomes" id="UP000751190">
    <property type="component" value="Unassembled WGS sequence"/>
</dbReference>
<proteinExistence type="predicted"/>
<organism evidence="1 2">
    <name type="scientific">Diacronema lutheri</name>
    <name type="common">Unicellular marine alga</name>
    <name type="synonym">Monochrysis lutheri</name>
    <dbReference type="NCBI Taxonomy" id="2081491"/>
    <lineage>
        <taxon>Eukaryota</taxon>
        <taxon>Haptista</taxon>
        <taxon>Haptophyta</taxon>
        <taxon>Pavlovophyceae</taxon>
        <taxon>Pavlovales</taxon>
        <taxon>Pavlovaceae</taxon>
        <taxon>Diacronema</taxon>
    </lineage>
</organism>
<sequence length="391" mass="42070">MVQPSTPISFGLTVPFELSPAWYAAYLRSANPEREYGIPVVHLDNDAPTKLLAHPQPGFILIVDRLYWCKAADRREQRRGECEDGISWLSSSSTRPCVISLPCGGKLVTEYLYRRDRALGDDAVRALQKHEIWLCDESYELVTKTGEAVGSSARTSIRRPTTPMPSRCLVHYIDKKHAVHHMKPPRVQLVRQPNASYVRAEDTLLASVQLKPLIALPTAGAASTRAPSGPALAFALAAATPRATIAEPLMDTAMTVAEPVSRASPAEHLFFEPVLPARAVRASHGATVHGPVRSMPARRRSAREGILASPRALGTAKPRAGAGVSMGVGACAASSELNELATAGANPLNTSCSLNRDALGFAGQAIYSQDLATFLERDEDILGALFSFESS</sequence>
<evidence type="ECO:0000313" key="2">
    <source>
        <dbReference type="Proteomes" id="UP000751190"/>
    </source>
</evidence>